<evidence type="ECO:0000256" key="6">
    <source>
        <dbReference type="ARBA" id="ARBA00023288"/>
    </source>
</evidence>
<keyword evidence="3" id="KW-0472">Membrane</keyword>
<organism evidence="8 9">
    <name type="scientific">Polynucleobacter paneuropaeus</name>
    <dbReference type="NCBI Taxonomy" id="2527775"/>
    <lineage>
        <taxon>Bacteria</taxon>
        <taxon>Pseudomonadati</taxon>
        <taxon>Pseudomonadota</taxon>
        <taxon>Betaproteobacteria</taxon>
        <taxon>Burkholderiales</taxon>
        <taxon>Burkholderiaceae</taxon>
        <taxon>Polynucleobacter</taxon>
    </lineage>
</organism>
<dbReference type="EMBL" id="CP030085">
    <property type="protein sequence ID" value="AWW48976.1"/>
    <property type="molecule type" value="Genomic_DNA"/>
</dbReference>
<evidence type="ECO:0000256" key="1">
    <source>
        <dbReference type="ARBA" id="ARBA00004459"/>
    </source>
</evidence>
<keyword evidence="2" id="KW-0732">Signal</keyword>
<gene>
    <name evidence="8" type="ORF">Pas1_00470</name>
</gene>
<dbReference type="InterPro" id="IPR032831">
    <property type="entry name" value="LptM_cons"/>
</dbReference>
<protein>
    <recommendedName>
        <fullName evidence="10">Lipoprotein</fullName>
    </recommendedName>
</protein>
<evidence type="ECO:0000256" key="5">
    <source>
        <dbReference type="ARBA" id="ARBA00023237"/>
    </source>
</evidence>
<evidence type="ECO:0008006" key="10">
    <source>
        <dbReference type="Google" id="ProtNLM"/>
    </source>
</evidence>
<feature type="region of interest" description="Disordered" evidence="7">
    <location>
        <begin position="38"/>
        <end position="63"/>
    </location>
</feature>
<name>A0A2Z4JQI4_9BURK</name>
<keyword evidence="5" id="KW-0998">Cell outer membrane</keyword>
<evidence type="ECO:0000313" key="9">
    <source>
        <dbReference type="Proteomes" id="UP000248592"/>
    </source>
</evidence>
<evidence type="ECO:0000256" key="3">
    <source>
        <dbReference type="ARBA" id="ARBA00023136"/>
    </source>
</evidence>
<keyword evidence="6" id="KW-0449">Lipoprotein</keyword>
<dbReference type="RefSeq" id="WP_112294172.1">
    <property type="nucleotide sequence ID" value="NZ_CBCSBS010000002.1"/>
</dbReference>
<proteinExistence type="predicted"/>
<sequence>MIAILIRTLLITLLMSLVGCGVRGPLYLPNVPPAPIPPSEPEPQGVLYPPPAPSYPIPPPAPQ</sequence>
<dbReference type="NCBIfam" id="NF047847">
    <property type="entry name" value="SS_mature_LptM"/>
    <property type="match status" value="1"/>
</dbReference>
<reference evidence="9" key="1">
    <citation type="submission" date="2018-06" db="EMBL/GenBank/DDBJ databases">
        <title>Description of a new Polynucleobacter species.</title>
        <authorList>
            <person name="Hahn M.W."/>
        </authorList>
    </citation>
    <scope>NUCLEOTIDE SEQUENCE [LARGE SCALE GENOMIC DNA]</scope>
    <source>
        <strain evidence="9">MG-25-Pas1-D2</strain>
    </source>
</reference>
<dbReference type="GO" id="GO:0009279">
    <property type="term" value="C:cell outer membrane"/>
    <property type="evidence" value="ECO:0007669"/>
    <property type="project" value="UniProtKB-SubCell"/>
</dbReference>
<keyword evidence="4" id="KW-0564">Palmitate</keyword>
<evidence type="ECO:0000313" key="8">
    <source>
        <dbReference type="EMBL" id="AWW48976.1"/>
    </source>
</evidence>
<evidence type="ECO:0000256" key="4">
    <source>
        <dbReference type="ARBA" id="ARBA00023139"/>
    </source>
</evidence>
<feature type="compositionally biased region" description="Pro residues" evidence="7">
    <location>
        <begin position="48"/>
        <end position="63"/>
    </location>
</feature>
<dbReference type="Pfam" id="PF13627">
    <property type="entry name" value="LptM_cons"/>
    <property type="match status" value="1"/>
</dbReference>
<dbReference type="PROSITE" id="PS51257">
    <property type="entry name" value="PROKAR_LIPOPROTEIN"/>
    <property type="match status" value="1"/>
</dbReference>
<evidence type="ECO:0000256" key="7">
    <source>
        <dbReference type="SAM" id="MobiDB-lite"/>
    </source>
</evidence>
<dbReference type="AlphaFoldDB" id="A0A2Z4JQI4"/>
<comment type="subcellular location">
    <subcellularLocation>
        <location evidence="1">Cell outer membrane</location>
        <topology evidence="1">Lipid-anchor</topology>
    </subcellularLocation>
</comment>
<dbReference type="Proteomes" id="UP000248592">
    <property type="component" value="Chromosome"/>
</dbReference>
<evidence type="ECO:0000256" key="2">
    <source>
        <dbReference type="ARBA" id="ARBA00022729"/>
    </source>
</evidence>
<accession>A0A2Z4JQI4</accession>